<dbReference type="AlphaFoldDB" id="A0A7S0GYK7"/>
<proteinExistence type="predicted"/>
<keyword evidence="1" id="KW-0472">Membrane</keyword>
<dbReference type="EMBL" id="HBEM01019138">
    <property type="protein sequence ID" value="CAD8454150.1"/>
    <property type="molecule type" value="Transcribed_RNA"/>
</dbReference>
<accession>A0A7S0GYK7</accession>
<organism evidence="2">
    <name type="scientific">Amorphochlora amoebiformis</name>
    <dbReference type="NCBI Taxonomy" id="1561963"/>
    <lineage>
        <taxon>Eukaryota</taxon>
        <taxon>Sar</taxon>
        <taxon>Rhizaria</taxon>
        <taxon>Cercozoa</taxon>
        <taxon>Chlorarachniophyceae</taxon>
        <taxon>Amorphochlora</taxon>
    </lineage>
</organism>
<evidence type="ECO:0000256" key="1">
    <source>
        <dbReference type="SAM" id="Phobius"/>
    </source>
</evidence>
<evidence type="ECO:0000313" key="2">
    <source>
        <dbReference type="EMBL" id="CAD8454150.1"/>
    </source>
</evidence>
<feature type="transmembrane region" description="Helical" evidence="1">
    <location>
        <begin position="72"/>
        <end position="90"/>
    </location>
</feature>
<reference evidence="2" key="1">
    <citation type="submission" date="2021-01" db="EMBL/GenBank/DDBJ databases">
        <authorList>
            <person name="Corre E."/>
            <person name="Pelletier E."/>
            <person name="Niang G."/>
            <person name="Scheremetjew M."/>
            <person name="Finn R."/>
            <person name="Kale V."/>
            <person name="Holt S."/>
            <person name="Cochrane G."/>
            <person name="Meng A."/>
            <person name="Brown T."/>
            <person name="Cohen L."/>
        </authorList>
    </citation>
    <scope>NUCLEOTIDE SEQUENCE</scope>
    <source>
        <strain evidence="2">CCMP2058</strain>
    </source>
</reference>
<protein>
    <submittedName>
        <fullName evidence="2">Uncharacterized protein</fullName>
    </submittedName>
</protein>
<gene>
    <name evidence="2" type="ORF">LAMO00422_LOCUS13091</name>
</gene>
<feature type="transmembrane region" description="Helical" evidence="1">
    <location>
        <begin position="27"/>
        <end position="46"/>
    </location>
</feature>
<feature type="transmembrane region" description="Helical" evidence="1">
    <location>
        <begin position="96"/>
        <end position="117"/>
    </location>
</feature>
<name>A0A7S0GYK7_9EUKA</name>
<sequence length="157" mass="17152">MVFGGVLAATYVTAILARPKYWFGTAVINAFGTIVGVMAVVYLVELNGNEYITERFPSLFNSKSWKWVEENVTNYGALGVVLTSIAPIVLHPLILFSMLAKMNSAVLVGCIFIGRILKYSIMAKMALTAPHLLKYFGGSKLVNATEKAKEKVKDKSA</sequence>
<keyword evidence="1" id="KW-1133">Transmembrane helix</keyword>
<keyword evidence="1" id="KW-0812">Transmembrane</keyword>